<dbReference type="KEGG" id="mbas:ALGA_3705"/>
<dbReference type="PANTHER" id="PTHR30212:SF2">
    <property type="entry name" value="PROTEIN YIIM"/>
    <property type="match status" value="1"/>
</dbReference>
<protein>
    <submittedName>
        <fullName evidence="2">Sulfurase</fullName>
    </submittedName>
</protein>
<sequence length="208" mass="23926">MKVVSTNIGESVEINYHGKIEKTGMYKYAVDQAICLAKNDVVNDSVIDRKYHGGADKACYWYSEKHYEFWKEKFPRSDWNYGMFGENLTISELDEGNIKIGDVFKIGNAKVQVSQPRQPCYKLNYRFDCSSMVRQFIDAGFPGIYVRVLEEGEVRKGDELILLESREESLSIREVYNLLYESSKDELKLDKAISDPALAVSCKKDLKK</sequence>
<dbReference type="RefSeq" id="WP_096431919.1">
    <property type="nucleotide sequence ID" value="NZ_AP018042.1"/>
</dbReference>
<dbReference type="Pfam" id="PF03473">
    <property type="entry name" value="MOSC"/>
    <property type="match status" value="1"/>
</dbReference>
<evidence type="ECO:0000313" key="3">
    <source>
        <dbReference type="Proteomes" id="UP000218267"/>
    </source>
</evidence>
<dbReference type="Proteomes" id="UP000218267">
    <property type="component" value="Chromosome"/>
</dbReference>
<evidence type="ECO:0000259" key="1">
    <source>
        <dbReference type="PROSITE" id="PS51340"/>
    </source>
</evidence>
<reference evidence="3" key="2">
    <citation type="journal article" date="2020" name="Antonie Van Leeuwenhoek">
        <title>Labilibaculum antarcticum sp. nov., a novel facultative anaerobic, psychrotorelant bacterium isolated from marine sediment of Antarctica.</title>
        <authorList>
            <person name="Watanabe M."/>
            <person name="Kojima H."/>
            <person name="Fukui M."/>
        </authorList>
    </citation>
    <scope>NUCLEOTIDE SEQUENCE [LARGE SCALE GENOMIC DNA]</scope>
    <source>
        <strain evidence="3">SPP2</strain>
    </source>
</reference>
<dbReference type="GO" id="GO:0030170">
    <property type="term" value="F:pyridoxal phosphate binding"/>
    <property type="evidence" value="ECO:0007669"/>
    <property type="project" value="InterPro"/>
</dbReference>
<keyword evidence="3" id="KW-1185">Reference proteome</keyword>
<evidence type="ECO:0000313" key="2">
    <source>
        <dbReference type="EMBL" id="BAX81997.1"/>
    </source>
</evidence>
<reference evidence="2 3" key="1">
    <citation type="journal article" date="2018" name="Mar. Genomics">
        <title>Complete genome sequence of Marinifilaceae bacterium strain SPP2, isolated from the Antarctic marine sediment.</title>
        <authorList>
            <person name="Watanabe M."/>
            <person name="Kojima H."/>
            <person name="Fukui M."/>
        </authorList>
    </citation>
    <scope>NUCLEOTIDE SEQUENCE [LARGE SCALE GENOMIC DNA]</scope>
    <source>
        <strain evidence="2 3">SPP2</strain>
    </source>
</reference>
<dbReference type="GO" id="GO:0003824">
    <property type="term" value="F:catalytic activity"/>
    <property type="evidence" value="ECO:0007669"/>
    <property type="project" value="InterPro"/>
</dbReference>
<dbReference type="AlphaFoldDB" id="A0A1Y1CNK9"/>
<dbReference type="Gene3D" id="2.40.33.20">
    <property type="entry name" value="PK beta-barrel domain-like"/>
    <property type="match status" value="1"/>
</dbReference>
<dbReference type="PANTHER" id="PTHR30212">
    <property type="entry name" value="PROTEIN YIIM"/>
    <property type="match status" value="1"/>
</dbReference>
<dbReference type="PROSITE" id="PS51340">
    <property type="entry name" value="MOSC"/>
    <property type="match status" value="1"/>
</dbReference>
<dbReference type="EMBL" id="AP018042">
    <property type="protein sequence ID" value="BAX81997.1"/>
    <property type="molecule type" value="Genomic_DNA"/>
</dbReference>
<accession>A0A1Y1CNK9</accession>
<feature type="domain" description="MOSC" evidence="1">
    <location>
        <begin position="28"/>
        <end position="163"/>
    </location>
</feature>
<name>A0A1Y1CNK9_9BACT</name>
<gene>
    <name evidence="2" type="ORF">ALGA_3705</name>
</gene>
<dbReference type="InterPro" id="IPR052353">
    <property type="entry name" value="Benzoxazolinone_Detox_Enz"/>
</dbReference>
<dbReference type="GO" id="GO:0030151">
    <property type="term" value="F:molybdenum ion binding"/>
    <property type="evidence" value="ECO:0007669"/>
    <property type="project" value="InterPro"/>
</dbReference>
<dbReference type="InterPro" id="IPR005302">
    <property type="entry name" value="MoCF_Sase_C"/>
</dbReference>
<dbReference type="InterPro" id="IPR011037">
    <property type="entry name" value="Pyrv_Knase-like_insert_dom_sf"/>
</dbReference>
<organism evidence="2 3">
    <name type="scientific">Labilibaculum antarcticum</name>
    <dbReference type="NCBI Taxonomy" id="1717717"/>
    <lineage>
        <taxon>Bacteria</taxon>
        <taxon>Pseudomonadati</taxon>
        <taxon>Bacteroidota</taxon>
        <taxon>Bacteroidia</taxon>
        <taxon>Marinilabiliales</taxon>
        <taxon>Marinifilaceae</taxon>
        <taxon>Labilibaculum</taxon>
    </lineage>
</organism>
<dbReference type="SUPFAM" id="SSF50800">
    <property type="entry name" value="PK beta-barrel domain-like"/>
    <property type="match status" value="1"/>
</dbReference>
<proteinExistence type="predicted"/>
<dbReference type="OrthoDB" id="9786134at2"/>